<organism evidence="3 4">
    <name type="scientific">Gonium pectorale</name>
    <name type="common">Green alga</name>
    <dbReference type="NCBI Taxonomy" id="33097"/>
    <lineage>
        <taxon>Eukaryota</taxon>
        <taxon>Viridiplantae</taxon>
        <taxon>Chlorophyta</taxon>
        <taxon>core chlorophytes</taxon>
        <taxon>Chlorophyceae</taxon>
        <taxon>CS clade</taxon>
        <taxon>Chlamydomonadales</taxon>
        <taxon>Volvocaceae</taxon>
        <taxon>Gonium</taxon>
    </lineage>
</organism>
<name>A0A150GBH6_GONPE</name>
<dbReference type="InterPro" id="IPR011009">
    <property type="entry name" value="Kinase-like_dom_sf"/>
</dbReference>
<feature type="compositionally biased region" description="Gly residues" evidence="1">
    <location>
        <begin position="270"/>
        <end position="287"/>
    </location>
</feature>
<evidence type="ECO:0000313" key="3">
    <source>
        <dbReference type="EMBL" id="KXZ47197.1"/>
    </source>
</evidence>
<dbReference type="InterPro" id="IPR001245">
    <property type="entry name" value="Ser-Thr/Tyr_kinase_cat_dom"/>
</dbReference>
<dbReference type="OrthoDB" id="5842937at2759"/>
<dbReference type="GO" id="GO:0004674">
    <property type="term" value="F:protein serine/threonine kinase activity"/>
    <property type="evidence" value="ECO:0007669"/>
    <property type="project" value="TreeGrafter"/>
</dbReference>
<evidence type="ECO:0000256" key="1">
    <source>
        <dbReference type="SAM" id="MobiDB-lite"/>
    </source>
</evidence>
<protein>
    <recommendedName>
        <fullName evidence="2">Protein kinase domain-containing protein</fullName>
    </recommendedName>
</protein>
<feature type="region of interest" description="Disordered" evidence="1">
    <location>
        <begin position="401"/>
        <end position="436"/>
    </location>
</feature>
<evidence type="ECO:0000313" key="4">
    <source>
        <dbReference type="Proteomes" id="UP000075714"/>
    </source>
</evidence>
<dbReference type="PANTHER" id="PTHR44329">
    <property type="entry name" value="SERINE/THREONINE-PROTEIN KINASE TNNI3K-RELATED"/>
    <property type="match status" value="1"/>
</dbReference>
<evidence type="ECO:0000259" key="2">
    <source>
        <dbReference type="PROSITE" id="PS50011"/>
    </source>
</evidence>
<dbReference type="Pfam" id="PF07714">
    <property type="entry name" value="PK_Tyr_Ser-Thr"/>
    <property type="match status" value="1"/>
</dbReference>
<accession>A0A150GBH6</accession>
<keyword evidence="4" id="KW-1185">Reference proteome</keyword>
<dbReference type="Gene3D" id="1.10.510.10">
    <property type="entry name" value="Transferase(Phosphotransferase) domain 1"/>
    <property type="match status" value="1"/>
</dbReference>
<dbReference type="PROSITE" id="PS50011">
    <property type="entry name" value="PROTEIN_KINASE_DOM"/>
    <property type="match status" value="1"/>
</dbReference>
<feature type="domain" description="Protein kinase" evidence="2">
    <location>
        <begin position="1"/>
        <end position="150"/>
    </location>
</feature>
<feature type="region of interest" description="Disordered" evidence="1">
    <location>
        <begin position="206"/>
        <end position="230"/>
    </location>
</feature>
<dbReference type="PANTHER" id="PTHR44329:SF214">
    <property type="entry name" value="PROTEIN KINASE DOMAIN-CONTAINING PROTEIN"/>
    <property type="match status" value="1"/>
</dbReference>
<sequence>MLSCFLADSPPAAFRGSFLLLPSPSPPPQPANVLINGADTDRPVAKLADFGLARISAATLATLHPEAGTDMYSLGVLLWAMLTGQQPWKDHTVAAVAYKVASLGERLPLDHLPDRRCPPQLRRLIRQCWEADPLRRPAAAEAVKELHLLQREVLDSHRRKSQVSLATTSSAAAAVAGGSSDLVLLHSGILLGRTAAAGLAAAAAADPDGDGASEALSSGRLPNQPISHHSSRRLVMYGTGGSASFPRRSPSTAAMTVAATAATAACAAAGGDGDGGSGSGGGGGGGFRAIPLEATGTTAPLPLPPPACPLGRRPSAVAAAAAAVPETYTIYRIPVQHRATNSSPFPAVSGEDSTTELYGSGLLPYDGVLPYRLPYMYGGGPAGGGGGGACSAASPSLAALGLAPAPPPPPPFGSSSSSISEDALAERLEGVELEID</sequence>
<dbReference type="InterPro" id="IPR000719">
    <property type="entry name" value="Prot_kinase_dom"/>
</dbReference>
<dbReference type="EMBL" id="LSYV01000038">
    <property type="protein sequence ID" value="KXZ47197.1"/>
    <property type="molecule type" value="Genomic_DNA"/>
</dbReference>
<dbReference type="SUPFAM" id="SSF56112">
    <property type="entry name" value="Protein kinase-like (PK-like)"/>
    <property type="match status" value="1"/>
</dbReference>
<dbReference type="STRING" id="33097.A0A150GBH6"/>
<feature type="region of interest" description="Disordered" evidence="1">
    <location>
        <begin position="270"/>
        <end position="290"/>
    </location>
</feature>
<dbReference type="InterPro" id="IPR051681">
    <property type="entry name" value="Ser/Thr_Kinases-Pseudokinases"/>
</dbReference>
<dbReference type="Proteomes" id="UP000075714">
    <property type="component" value="Unassembled WGS sequence"/>
</dbReference>
<gene>
    <name evidence="3" type="ORF">GPECTOR_37g203</name>
</gene>
<dbReference type="AlphaFoldDB" id="A0A150GBH6"/>
<dbReference type="GO" id="GO:0005524">
    <property type="term" value="F:ATP binding"/>
    <property type="evidence" value="ECO:0007669"/>
    <property type="project" value="InterPro"/>
</dbReference>
<comment type="caution">
    <text evidence="3">The sequence shown here is derived from an EMBL/GenBank/DDBJ whole genome shotgun (WGS) entry which is preliminary data.</text>
</comment>
<dbReference type="SMART" id="SM00220">
    <property type="entry name" value="S_TKc"/>
    <property type="match status" value="1"/>
</dbReference>
<reference evidence="4" key="1">
    <citation type="journal article" date="2016" name="Nat. Commun.">
        <title>The Gonium pectorale genome demonstrates co-option of cell cycle regulation during the evolution of multicellularity.</title>
        <authorList>
            <person name="Hanschen E.R."/>
            <person name="Marriage T.N."/>
            <person name="Ferris P.J."/>
            <person name="Hamaji T."/>
            <person name="Toyoda A."/>
            <person name="Fujiyama A."/>
            <person name="Neme R."/>
            <person name="Noguchi H."/>
            <person name="Minakuchi Y."/>
            <person name="Suzuki M."/>
            <person name="Kawai-Toyooka H."/>
            <person name="Smith D.R."/>
            <person name="Sparks H."/>
            <person name="Anderson J."/>
            <person name="Bakaric R."/>
            <person name="Luria V."/>
            <person name="Karger A."/>
            <person name="Kirschner M.W."/>
            <person name="Durand P.M."/>
            <person name="Michod R.E."/>
            <person name="Nozaki H."/>
            <person name="Olson B.J."/>
        </authorList>
    </citation>
    <scope>NUCLEOTIDE SEQUENCE [LARGE SCALE GENOMIC DNA]</scope>
    <source>
        <strain evidence="4">NIES-2863</strain>
    </source>
</reference>
<proteinExistence type="predicted"/>